<evidence type="ECO:0000256" key="1">
    <source>
        <dbReference type="ARBA" id="ARBA00009437"/>
    </source>
</evidence>
<keyword evidence="2" id="KW-0805">Transcription regulation</keyword>
<dbReference type="Proteomes" id="UP001387293">
    <property type="component" value="Unassembled WGS sequence"/>
</dbReference>
<dbReference type="InterPro" id="IPR036388">
    <property type="entry name" value="WH-like_DNA-bd_sf"/>
</dbReference>
<organism evidence="6 7">
    <name type="scientific">Mesorhizobium salmacidum</name>
    <dbReference type="NCBI Taxonomy" id="3015171"/>
    <lineage>
        <taxon>Bacteria</taxon>
        <taxon>Pseudomonadati</taxon>
        <taxon>Pseudomonadota</taxon>
        <taxon>Alphaproteobacteria</taxon>
        <taxon>Hyphomicrobiales</taxon>
        <taxon>Phyllobacteriaceae</taxon>
        <taxon>Mesorhizobium</taxon>
    </lineage>
</organism>
<evidence type="ECO:0000259" key="5">
    <source>
        <dbReference type="PROSITE" id="PS50931"/>
    </source>
</evidence>
<gene>
    <name evidence="6" type="ORF">O7A60_02675</name>
</gene>
<dbReference type="PRINTS" id="PR00039">
    <property type="entry name" value="HTHLYSR"/>
</dbReference>
<evidence type="ECO:0000256" key="3">
    <source>
        <dbReference type="ARBA" id="ARBA00023125"/>
    </source>
</evidence>
<name>A0ABU8KPP5_9HYPH</name>
<dbReference type="PROSITE" id="PS50931">
    <property type="entry name" value="HTH_LYSR"/>
    <property type="match status" value="1"/>
</dbReference>
<dbReference type="InterPro" id="IPR000847">
    <property type="entry name" value="LysR_HTH_N"/>
</dbReference>
<dbReference type="InterPro" id="IPR036390">
    <property type="entry name" value="WH_DNA-bd_sf"/>
</dbReference>
<keyword evidence="4" id="KW-0804">Transcription</keyword>
<reference evidence="6 7" key="1">
    <citation type="submission" date="2022-12" db="EMBL/GenBank/DDBJ databases">
        <authorList>
            <person name="Muema E."/>
        </authorList>
    </citation>
    <scope>NUCLEOTIDE SEQUENCE [LARGE SCALE GENOMIC DNA]</scope>
    <source>
        <strain evidence="7">1326</strain>
    </source>
</reference>
<dbReference type="InterPro" id="IPR058163">
    <property type="entry name" value="LysR-type_TF_proteobact-type"/>
</dbReference>
<keyword evidence="7" id="KW-1185">Reference proteome</keyword>
<dbReference type="EMBL" id="JAPYKS010000002">
    <property type="protein sequence ID" value="MEI9407682.1"/>
    <property type="molecule type" value="Genomic_DNA"/>
</dbReference>
<evidence type="ECO:0000256" key="4">
    <source>
        <dbReference type="ARBA" id="ARBA00023163"/>
    </source>
</evidence>
<dbReference type="RefSeq" id="WP_337104907.1">
    <property type="nucleotide sequence ID" value="NZ_JAPYKS010000002.1"/>
</dbReference>
<dbReference type="Pfam" id="PF00126">
    <property type="entry name" value="HTH_1"/>
    <property type="match status" value="1"/>
</dbReference>
<dbReference type="SUPFAM" id="SSF46785">
    <property type="entry name" value="Winged helix' DNA-binding domain"/>
    <property type="match status" value="1"/>
</dbReference>
<comment type="similarity">
    <text evidence="1">Belongs to the LysR transcriptional regulatory family.</text>
</comment>
<dbReference type="PANTHER" id="PTHR30537:SF74">
    <property type="entry name" value="HTH-TYPE TRANSCRIPTIONAL REGULATOR TRPI"/>
    <property type="match status" value="1"/>
</dbReference>
<dbReference type="Pfam" id="PF03466">
    <property type="entry name" value="LysR_substrate"/>
    <property type="match status" value="1"/>
</dbReference>
<protein>
    <submittedName>
        <fullName evidence="6">LysR substrate-binding domain-containing protein</fullName>
    </submittedName>
</protein>
<proteinExistence type="inferred from homology"/>
<comment type="caution">
    <text evidence="6">The sequence shown here is derived from an EMBL/GenBank/DDBJ whole genome shotgun (WGS) entry which is preliminary data.</text>
</comment>
<evidence type="ECO:0000313" key="7">
    <source>
        <dbReference type="Proteomes" id="UP001387293"/>
    </source>
</evidence>
<dbReference type="Gene3D" id="1.10.10.10">
    <property type="entry name" value="Winged helix-like DNA-binding domain superfamily/Winged helix DNA-binding domain"/>
    <property type="match status" value="1"/>
</dbReference>
<evidence type="ECO:0000256" key="2">
    <source>
        <dbReference type="ARBA" id="ARBA00023015"/>
    </source>
</evidence>
<feature type="domain" description="HTH lysR-type" evidence="5">
    <location>
        <begin position="10"/>
        <end position="67"/>
    </location>
</feature>
<dbReference type="InterPro" id="IPR005119">
    <property type="entry name" value="LysR_subst-bd"/>
</dbReference>
<accession>A0ABU8KPP5</accession>
<sequence length="295" mass="31702">MARRLIPTLPPLDWLRSFEAAARLSNFTAAAAELGLTQAAVSQHIRLLEERLKTRLFSRLARGVALSPEGAAYLPHIQSAFATIGSSTTELFEPRAVRTVSIRVPISFALLALVRALPDLAEALPRVQLDLVTIHRPTDYDLPGSALDIRFGNGSFPGREAERLTAERLVPVASPALASAADWTSLPLLLVAGAREMWAEWFAAAGLAGHPQRSHRFDSFVAAMEAASAGAGVLLGSRPLIDAALDGGALVPLSDFELPSTSGHFLTRPSTAHLTSAEQDFRHWLLKRLAGKART</sequence>
<evidence type="ECO:0000313" key="6">
    <source>
        <dbReference type="EMBL" id="MEI9407682.1"/>
    </source>
</evidence>
<keyword evidence="3" id="KW-0238">DNA-binding</keyword>
<dbReference type="PANTHER" id="PTHR30537">
    <property type="entry name" value="HTH-TYPE TRANSCRIPTIONAL REGULATOR"/>
    <property type="match status" value="1"/>
</dbReference>
<dbReference type="Gene3D" id="3.40.190.10">
    <property type="entry name" value="Periplasmic binding protein-like II"/>
    <property type="match status" value="2"/>
</dbReference>
<dbReference type="SUPFAM" id="SSF53850">
    <property type="entry name" value="Periplasmic binding protein-like II"/>
    <property type="match status" value="1"/>
</dbReference>